<dbReference type="OrthoDB" id="5135333at2759"/>
<organism evidence="3 4">
    <name type="scientific">Cytospora chrysosperma</name>
    <name type="common">Cytospora canker fungus</name>
    <name type="synonym">Sphaeria chrysosperma</name>
    <dbReference type="NCBI Taxonomy" id="252740"/>
    <lineage>
        <taxon>Eukaryota</taxon>
        <taxon>Fungi</taxon>
        <taxon>Dikarya</taxon>
        <taxon>Ascomycota</taxon>
        <taxon>Pezizomycotina</taxon>
        <taxon>Sordariomycetes</taxon>
        <taxon>Sordariomycetidae</taxon>
        <taxon>Diaporthales</taxon>
        <taxon>Cytosporaceae</taxon>
        <taxon>Cytospora</taxon>
    </lineage>
</organism>
<dbReference type="InterPro" id="IPR010730">
    <property type="entry name" value="HET"/>
</dbReference>
<keyword evidence="4" id="KW-1185">Reference proteome</keyword>
<accession>A0A423WAU8</accession>
<reference evidence="3 4" key="1">
    <citation type="submission" date="2015-09" db="EMBL/GenBank/DDBJ databases">
        <title>Host preference determinants of Valsa canker pathogens revealed by comparative genomics.</title>
        <authorList>
            <person name="Yin Z."/>
            <person name="Huang L."/>
        </authorList>
    </citation>
    <scope>NUCLEOTIDE SEQUENCE [LARGE SCALE GENOMIC DNA]</scope>
    <source>
        <strain evidence="3 4">YSFL</strain>
    </source>
</reference>
<sequence>MGTIYQQAFLTIVAASGQDANAGLMGLRPDSRPKQRVVEVIPRDGDNDLGMALVTTCDSPPVYYEMDKSSVRHDNELEASYWNERGWTFQERALSRRSLVFTKEQVSWVCDGAIFCEESRFEHPERQCEPKGLDTPLRIELWKLSGSPMSWKTIDGPLARATFNQQDLWTKYQDAILAFTRRNFSFQGDVYDAFRGITGALERMYGETFHLGLLRSRFEWSFLWYPDRYRRAGIYRLTDKESGKMASVNQQAILPSWSWMGWVGAVRLRSVESGAGVVKTNIEICCYEIRGSDLALRPVHGTDSADLEGREDSGELTDPKRPRAVKDLATPDQRSLWRGVVTWSDVEKECPSLTASRVRGIPDGHLLFFWASTATFVVENLLEPPGAMAPRIRNLKNQKVGNLNMEPRPTPFLPRCAQVVWRKGTDLLRRLHREPTSALGRCVAATWTVADFFQHRGAWRASRAGYGPHEFVVIGSEQYPGRSHVLVLQIRWEDGIAYRVNIGKILTQSWLEANPVWKLIPLM</sequence>
<proteinExistence type="predicted"/>
<feature type="domain" description="Heterokaryon incompatibility" evidence="2">
    <location>
        <begin position="1"/>
        <end position="91"/>
    </location>
</feature>
<evidence type="ECO:0000313" key="4">
    <source>
        <dbReference type="Proteomes" id="UP000284375"/>
    </source>
</evidence>
<evidence type="ECO:0000259" key="2">
    <source>
        <dbReference type="Pfam" id="PF06985"/>
    </source>
</evidence>
<gene>
    <name evidence="3" type="ORF">VSDG_03299</name>
</gene>
<protein>
    <recommendedName>
        <fullName evidence="2">Heterokaryon incompatibility domain-containing protein</fullName>
    </recommendedName>
</protein>
<dbReference type="Pfam" id="PF06985">
    <property type="entry name" value="HET"/>
    <property type="match status" value="1"/>
</dbReference>
<name>A0A423WAU8_CYTCH</name>
<evidence type="ECO:0000313" key="3">
    <source>
        <dbReference type="EMBL" id="ROW00490.1"/>
    </source>
</evidence>
<dbReference type="STRING" id="252740.A0A423WAU8"/>
<dbReference type="PANTHER" id="PTHR33112:SF14">
    <property type="entry name" value="HETEROKARYON INCOMPATIBILITY DOMAIN-CONTAINING PROTEIN"/>
    <property type="match status" value="1"/>
</dbReference>
<dbReference type="EMBL" id="LJZO01000008">
    <property type="protein sequence ID" value="ROW00490.1"/>
    <property type="molecule type" value="Genomic_DNA"/>
</dbReference>
<comment type="caution">
    <text evidence="3">The sequence shown here is derived from an EMBL/GenBank/DDBJ whole genome shotgun (WGS) entry which is preliminary data.</text>
</comment>
<dbReference type="PANTHER" id="PTHR33112">
    <property type="entry name" value="DOMAIN PROTEIN, PUTATIVE-RELATED"/>
    <property type="match status" value="1"/>
</dbReference>
<dbReference type="AlphaFoldDB" id="A0A423WAU8"/>
<dbReference type="Proteomes" id="UP000284375">
    <property type="component" value="Unassembled WGS sequence"/>
</dbReference>
<feature type="compositionally biased region" description="Basic and acidic residues" evidence="1">
    <location>
        <begin position="307"/>
        <end position="322"/>
    </location>
</feature>
<evidence type="ECO:0000256" key="1">
    <source>
        <dbReference type="SAM" id="MobiDB-lite"/>
    </source>
</evidence>
<feature type="region of interest" description="Disordered" evidence="1">
    <location>
        <begin position="303"/>
        <end position="322"/>
    </location>
</feature>